<dbReference type="InterPro" id="IPR009450">
    <property type="entry name" value="Plno_GlcNAc_GPI2"/>
</dbReference>
<evidence type="ECO:0000256" key="5">
    <source>
        <dbReference type="ARBA" id="ARBA00022692"/>
    </source>
</evidence>
<protein>
    <submittedName>
        <fullName evidence="9">Uncharacterized protein</fullName>
    </submittedName>
</protein>
<dbReference type="EMBL" id="LXPE01000010">
    <property type="protein sequence ID" value="OBA27211.1"/>
    <property type="molecule type" value="Genomic_DNA"/>
</dbReference>
<sequence length="307" mass="36573">MTEFTSNNGKKVRRKLYNHQSDCKDNEFNNTNFINNWFRYTSNSSSYKRPLEKLSTSYEYMNGIYLSIILQNIIIPYLTFDTINLTATFDSSYIRWEFIISAISFVLISFILRSFKYTFIIFITILQLSPIIKNLNRTTDFNTIVNISYWLSVVIIFLKSITKTNISSKSQKLTFKQVLVINLQLTNIIIMSSRFNKLIQVAIYLLINIQLQILIPLKYSNETWFKRVNYAFIFLILSVNSKFRHINQDYNWIYLDYSRILYALLGFIILNLIVYLKYSFTNHIIKNKMDKKNIPFFQSWEIKLPNT</sequence>
<dbReference type="Proteomes" id="UP000092321">
    <property type="component" value="Unassembled WGS sequence"/>
</dbReference>
<keyword evidence="7 8" id="KW-0472">Membrane</keyword>
<dbReference type="OrthoDB" id="196709at2759"/>
<evidence type="ECO:0000256" key="7">
    <source>
        <dbReference type="ARBA" id="ARBA00023136"/>
    </source>
</evidence>
<feature type="transmembrane region" description="Helical" evidence="8">
    <location>
        <begin position="198"/>
        <end position="217"/>
    </location>
</feature>
<proteinExistence type="inferred from homology"/>
<dbReference type="Pfam" id="PF06432">
    <property type="entry name" value="GPI2"/>
    <property type="match status" value="1"/>
</dbReference>
<evidence type="ECO:0000256" key="1">
    <source>
        <dbReference type="ARBA" id="ARBA00004141"/>
    </source>
</evidence>
<gene>
    <name evidence="9" type="ORF">HANVADRAFT_62217</name>
</gene>
<dbReference type="GO" id="GO:0006506">
    <property type="term" value="P:GPI anchor biosynthetic process"/>
    <property type="evidence" value="ECO:0007669"/>
    <property type="project" value="UniProtKB-UniPathway"/>
</dbReference>
<feature type="transmembrane region" description="Helical" evidence="8">
    <location>
        <begin position="260"/>
        <end position="280"/>
    </location>
</feature>
<comment type="subcellular location">
    <subcellularLocation>
        <location evidence="1">Membrane</location>
        <topology evidence="1">Multi-pass membrane protein</topology>
    </subcellularLocation>
</comment>
<comment type="caution">
    <text evidence="9">The sequence shown here is derived from an EMBL/GenBank/DDBJ whole genome shotgun (WGS) entry which is preliminary data.</text>
</comment>
<evidence type="ECO:0000313" key="10">
    <source>
        <dbReference type="Proteomes" id="UP000092321"/>
    </source>
</evidence>
<comment type="similarity">
    <text evidence="3">Belongs to the PIGC family.</text>
</comment>
<comment type="pathway">
    <text evidence="2">Glycolipid biosynthesis; glycosylphosphatidylinositol-anchor biosynthesis.</text>
</comment>
<evidence type="ECO:0000313" key="9">
    <source>
        <dbReference type="EMBL" id="OBA27211.1"/>
    </source>
</evidence>
<keyword evidence="4" id="KW-0337">GPI-anchor biosynthesis</keyword>
<organism evidence="9 10">
    <name type="scientific">Hanseniaspora valbyensis NRRL Y-1626</name>
    <dbReference type="NCBI Taxonomy" id="766949"/>
    <lineage>
        <taxon>Eukaryota</taxon>
        <taxon>Fungi</taxon>
        <taxon>Dikarya</taxon>
        <taxon>Ascomycota</taxon>
        <taxon>Saccharomycotina</taxon>
        <taxon>Saccharomycetes</taxon>
        <taxon>Saccharomycodales</taxon>
        <taxon>Saccharomycodaceae</taxon>
        <taxon>Hanseniaspora</taxon>
    </lineage>
</organism>
<evidence type="ECO:0000256" key="6">
    <source>
        <dbReference type="ARBA" id="ARBA00022989"/>
    </source>
</evidence>
<keyword evidence="6 8" id="KW-1133">Transmembrane helix</keyword>
<evidence type="ECO:0000256" key="8">
    <source>
        <dbReference type="SAM" id="Phobius"/>
    </source>
</evidence>
<feature type="transmembrane region" description="Helical" evidence="8">
    <location>
        <begin position="92"/>
        <end position="112"/>
    </location>
</feature>
<evidence type="ECO:0000256" key="3">
    <source>
        <dbReference type="ARBA" id="ARBA00008321"/>
    </source>
</evidence>
<evidence type="ECO:0000256" key="2">
    <source>
        <dbReference type="ARBA" id="ARBA00004687"/>
    </source>
</evidence>
<reference evidence="10" key="1">
    <citation type="journal article" date="2016" name="Proc. Natl. Acad. Sci. U.S.A.">
        <title>Comparative genomics of biotechnologically important yeasts.</title>
        <authorList>
            <person name="Riley R."/>
            <person name="Haridas S."/>
            <person name="Wolfe K.H."/>
            <person name="Lopes M.R."/>
            <person name="Hittinger C.T."/>
            <person name="Goeker M."/>
            <person name="Salamov A.A."/>
            <person name="Wisecaver J.H."/>
            <person name="Long T.M."/>
            <person name="Calvey C.H."/>
            <person name="Aerts A.L."/>
            <person name="Barry K.W."/>
            <person name="Choi C."/>
            <person name="Clum A."/>
            <person name="Coughlan A.Y."/>
            <person name="Deshpande S."/>
            <person name="Douglass A.P."/>
            <person name="Hanson S.J."/>
            <person name="Klenk H.-P."/>
            <person name="LaButti K.M."/>
            <person name="Lapidus A."/>
            <person name="Lindquist E.A."/>
            <person name="Lipzen A.M."/>
            <person name="Meier-Kolthoff J.P."/>
            <person name="Ohm R.A."/>
            <person name="Otillar R.P."/>
            <person name="Pangilinan J.L."/>
            <person name="Peng Y."/>
            <person name="Rokas A."/>
            <person name="Rosa C.A."/>
            <person name="Scheuner C."/>
            <person name="Sibirny A.A."/>
            <person name="Slot J.C."/>
            <person name="Stielow J.B."/>
            <person name="Sun H."/>
            <person name="Kurtzman C.P."/>
            <person name="Blackwell M."/>
            <person name="Grigoriev I.V."/>
            <person name="Jeffries T.W."/>
        </authorList>
    </citation>
    <scope>NUCLEOTIDE SEQUENCE [LARGE SCALE GENOMIC DNA]</scope>
    <source>
        <strain evidence="10">NRRL Y-1626</strain>
    </source>
</reference>
<dbReference type="UniPathway" id="UPA00196"/>
<keyword evidence="5 8" id="KW-0812">Transmembrane</keyword>
<keyword evidence="10" id="KW-1185">Reference proteome</keyword>
<accession>A0A1B7TEQ6</accession>
<feature type="transmembrane region" description="Helical" evidence="8">
    <location>
        <begin position="63"/>
        <end position="80"/>
    </location>
</feature>
<dbReference type="AlphaFoldDB" id="A0A1B7TEQ6"/>
<dbReference type="GO" id="GO:0016020">
    <property type="term" value="C:membrane"/>
    <property type="evidence" value="ECO:0007669"/>
    <property type="project" value="UniProtKB-SubCell"/>
</dbReference>
<name>A0A1B7TEQ6_9ASCO</name>
<evidence type="ECO:0000256" key="4">
    <source>
        <dbReference type="ARBA" id="ARBA00022502"/>
    </source>
</evidence>